<dbReference type="RefSeq" id="WP_212554749.1">
    <property type="nucleotide sequence ID" value="NZ_JAGXOE010000059.1"/>
</dbReference>
<comment type="caution">
    <text evidence="2">The sequence shown here is derived from an EMBL/GenBank/DDBJ whole genome shotgun (WGS) entry which is preliminary data.</text>
</comment>
<evidence type="ECO:0000256" key="1">
    <source>
        <dbReference type="SAM" id="SignalP"/>
    </source>
</evidence>
<evidence type="ECO:0000313" key="2">
    <source>
        <dbReference type="EMBL" id="MBS4103335.1"/>
    </source>
</evidence>
<gene>
    <name evidence="2" type="ORF">KFZ73_19085</name>
</gene>
<keyword evidence="1" id="KW-0732">Signal</keyword>
<dbReference type="Proteomes" id="UP000676853">
    <property type="component" value="Unassembled WGS sequence"/>
</dbReference>
<sequence>MRRRPGRVVAAMVIAAALAGCGPAGTAPPVPAVREDTAPIQKRVTNIGDRFTVRWVGGTLGDERVPGP</sequence>
<protein>
    <submittedName>
        <fullName evidence="2">Uncharacterized protein</fullName>
    </submittedName>
</protein>
<dbReference type="EMBL" id="JAGXOE010000059">
    <property type="protein sequence ID" value="MBS4103335.1"/>
    <property type="molecule type" value="Genomic_DNA"/>
</dbReference>
<organism evidence="2 3">
    <name type="scientific">Tsukamurella paurometabola</name>
    <name type="common">Corynebacterium paurometabolum</name>
    <dbReference type="NCBI Taxonomy" id="2061"/>
    <lineage>
        <taxon>Bacteria</taxon>
        <taxon>Bacillati</taxon>
        <taxon>Actinomycetota</taxon>
        <taxon>Actinomycetes</taxon>
        <taxon>Mycobacteriales</taxon>
        <taxon>Tsukamurellaceae</taxon>
        <taxon>Tsukamurella</taxon>
    </lineage>
</organism>
<reference evidence="2 3" key="1">
    <citation type="submission" date="2021-04" db="EMBL/GenBank/DDBJ databases">
        <title>Whole genome sequence analysis of a thiophenic sulfur metabolizing bacteria.</title>
        <authorList>
            <person name="Akhtar N."/>
            <person name="Akram J."/>
            <person name="Aslam A."/>
        </authorList>
    </citation>
    <scope>NUCLEOTIDE SEQUENCE [LARGE SCALE GENOMIC DNA]</scope>
    <source>
        <strain evidence="2 3">3OW</strain>
    </source>
</reference>
<dbReference type="PROSITE" id="PS51257">
    <property type="entry name" value="PROKAR_LIPOPROTEIN"/>
    <property type="match status" value="1"/>
</dbReference>
<feature type="chain" id="PRO_5047487699" evidence="1">
    <location>
        <begin position="27"/>
        <end position="68"/>
    </location>
</feature>
<name>A0ABS5NGA9_TSUPA</name>
<feature type="signal peptide" evidence="1">
    <location>
        <begin position="1"/>
        <end position="26"/>
    </location>
</feature>
<evidence type="ECO:0000313" key="3">
    <source>
        <dbReference type="Proteomes" id="UP000676853"/>
    </source>
</evidence>
<feature type="non-terminal residue" evidence="2">
    <location>
        <position position="68"/>
    </location>
</feature>
<accession>A0ABS5NGA9</accession>
<proteinExistence type="predicted"/>
<keyword evidence="3" id="KW-1185">Reference proteome</keyword>